<dbReference type="EMBL" id="KZ825543">
    <property type="protein sequence ID" value="PYI28690.1"/>
    <property type="molecule type" value="Genomic_DNA"/>
</dbReference>
<evidence type="ECO:0000313" key="2">
    <source>
        <dbReference type="Proteomes" id="UP000248817"/>
    </source>
</evidence>
<organism evidence="1 2">
    <name type="scientific">Aspergillus indologenus CBS 114.80</name>
    <dbReference type="NCBI Taxonomy" id="1450541"/>
    <lineage>
        <taxon>Eukaryota</taxon>
        <taxon>Fungi</taxon>
        <taxon>Dikarya</taxon>
        <taxon>Ascomycota</taxon>
        <taxon>Pezizomycotina</taxon>
        <taxon>Eurotiomycetes</taxon>
        <taxon>Eurotiomycetidae</taxon>
        <taxon>Eurotiales</taxon>
        <taxon>Aspergillaceae</taxon>
        <taxon>Aspergillus</taxon>
        <taxon>Aspergillus subgen. Circumdati</taxon>
    </lineage>
</organism>
<evidence type="ECO:0000313" key="1">
    <source>
        <dbReference type="EMBL" id="PYI28690.1"/>
    </source>
</evidence>
<gene>
    <name evidence="1" type="ORF">BP00DRAFT_449070</name>
</gene>
<evidence type="ECO:0008006" key="3">
    <source>
        <dbReference type="Google" id="ProtNLM"/>
    </source>
</evidence>
<dbReference type="PANTHER" id="PTHR47668:SF1">
    <property type="entry name" value="DIENELACTONE HYDROLASE DOMAIN-CONTAINING PROTEIN-RELATED"/>
    <property type="match status" value="1"/>
</dbReference>
<name>A0A2V5IJJ8_9EURO</name>
<dbReference type="PANTHER" id="PTHR47668">
    <property type="entry name" value="DIENELACTONE HYDROLASE FAMILY PROTEIN (AFU_ORTHOLOGUE AFUA_6G01940)"/>
    <property type="match status" value="1"/>
</dbReference>
<reference evidence="1 2" key="1">
    <citation type="submission" date="2018-02" db="EMBL/GenBank/DDBJ databases">
        <title>The genomes of Aspergillus section Nigri reveals drivers in fungal speciation.</title>
        <authorList>
            <consortium name="DOE Joint Genome Institute"/>
            <person name="Vesth T.C."/>
            <person name="Nybo J."/>
            <person name="Theobald S."/>
            <person name="Brandl J."/>
            <person name="Frisvad J.C."/>
            <person name="Nielsen K.F."/>
            <person name="Lyhne E.K."/>
            <person name="Kogle M.E."/>
            <person name="Kuo A."/>
            <person name="Riley R."/>
            <person name="Clum A."/>
            <person name="Nolan M."/>
            <person name="Lipzen A."/>
            <person name="Salamov A."/>
            <person name="Henrissat B."/>
            <person name="Wiebenga A."/>
            <person name="De vries R.P."/>
            <person name="Grigoriev I.V."/>
            <person name="Mortensen U.H."/>
            <person name="Andersen M.R."/>
            <person name="Baker S.E."/>
        </authorList>
    </citation>
    <scope>NUCLEOTIDE SEQUENCE [LARGE SCALE GENOMIC DNA]</scope>
    <source>
        <strain evidence="1 2">CBS 114.80</strain>
    </source>
</reference>
<dbReference type="Gene3D" id="3.40.50.1820">
    <property type="entry name" value="alpha/beta hydrolase"/>
    <property type="match status" value="1"/>
</dbReference>
<dbReference type="Proteomes" id="UP000248817">
    <property type="component" value="Unassembled WGS sequence"/>
</dbReference>
<dbReference type="InterPro" id="IPR029058">
    <property type="entry name" value="AB_hydrolase_fold"/>
</dbReference>
<proteinExistence type="predicted"/>
<sequence>MVPPLRVPPLNLNLIPELVTANTSQNPFAVAAATHPAMIGPADAEKIAVPYILLASQEEAPETVQAFDERLSVPHRVETFGDQVHGWMAARADLSDSWVREEDLRGYWTVLRFWGEH</sequence>
<dbReference type="AlphaFoldDB" id="A0A2V5IJJ8"/>
<accession>A0A2V5IJJ8</accession>
<keyword evidence="2" id="KW-1185">Reference proteome</keyword>
<protein>
    <recommendedName>
        <fullName evidence="3">Alpha/beta hydrolase fold-3 domain-containing protein</fullName>
    </recommendedName>
</protein>